<dbReference type="EMBL" id="ABEU02000004">
    <property type="protein sequence ID" value="PNR56013.1"/>
    <property type="molecule type" value="Genomic_DNA"/>
</dbReference>
<evidence type="ECO:0000313" key="2">
    <source>
        <dbReference type="EnsemblPlants" id="Pp3c4_29550V3.1"/>
    </source>
</evidence>
<dbReference type="PaxDb" id="3218-PP1S102_177V6.1"/>
<evidence type="ECO:0000313" key="3">
    <source>
        <dbReference type="Proteomes" id="UP000006727"/>
    </source>
</evidence>
<name>A0A2K1KQD0_PHYPA</name>
<dbReference type="Gramene" id="Pp3c4_29550V3.1">
    <property type="protein sequence ID" value="Pp3c4_29550V3.1"/>
    <property type="gene ID" value="Pp3c4_29550"/>
</dbReference>
<proteinExistence type="predicted"/>
<reference evidence="1 3" key="1">
    <citation type="journal article" date="2008" name="Science">
        <title>The Physcomitrella genome reveals evolutionary insights into the conquest of land by plants.</title>
        <authorList>
            <person name="Rensing S."/>
            <person name="Lang D."/>
            <person name="Zimmer A."/>
            <person name="Terry A."/>
            <person name="Salamov A."/>
            <person name="Shapiro H."/>
            <person name="Nishiyama T."/>
            <person name="Perroud P.-F."/>
            <person name="Lindquist E."/>
            <person name="Kamisugi Y."/>
            <person name="Tanahashi T."/>
            <person name="Sakakibara K."/>
            <person name="Fujita T."/>
            <person name="Oishi K."/>
            <person name="Shin-I T."/>
            <person name="Kuroki Y."/>
            <person name="Toyoda A."/>
            <person name="Suzuki Y."/>
            <person name="Hashimoto A."/>
            <person name="Yamaguchi K."/>
            <person name="Sugano A."/>
            <person name="Kohara Y."/>
            <person name="Fujiyama A."/>
            <person name="Anterola A."/>
            <person name="Aoki S."/>
            <person name="Ashton N."/>
            <person name="Barbazuk W.B."/>
            <person name="Barker E."/>
            <person name="Bennetzen J."/>
            <person name="Bezanilla M."/>
            <person name="Blankenship R."/>
            <person name="Cho S.H."/>
            <person name="Dutcher S."/>
            <person name="Estelle M."/>
            <person name="Fawcett J.A."/>
            <person name="Gundlach H."/>
            <person name="Hanada K."/>
            <person name="Heyl A."/>
            <person name="Hicks K.A."/>
            <person name="Hugh J."/>
            <person name="Lohr M."/>
            <person name="Mayer K."/>
            <person name="Melkozernov A."/>
            <person name="Murata T."/>
            <person name="Nelson D."/>
            <person name="Pils B."/>
            <person name="Prigge M."/>
            <person name="Reiss B."/>
            <person name="Renner T."/>
            <person name="Rombauts S."/>
            <person name="Rushton P."/>
            <person name="Sanderfoot A."/>
            <person name="Schween G."/>
            <person name="Shiu S.-H."/>
            <person name="Stueber K."/>
            <person name="Theodoulou F.L."/>
            <person name="Tu H."/>
            <person name="Van de Peer Y."/>
            <person name="Verrier P.J."/>
            <person name="Waters E."/>
            <person name="Wood A."/>
            <person name="Yang L."/>
            <person name="Cove D."/>
            <person name="Cuming A."/>
            <person name="Hasebe M."/>
            <person name="Lucas S."/>
            <person name="Mishler D.B."/>
            <person name="Reski R."/>
            <person name="Grigoriev I."/>
            <person name="Quatrano R.S."/>
            <person name="Boore J.L."/>
        </authorList>
    </citation>
    <scope>NUCLEOTIDE SEQUENCE [LARGE SCALE GENOMIC DNA]</scope>
    <source>
        <strain evidence="2 3">cv. Gransden 2004</strain>
    </source>
</reference>
<reference evidence="2" key="3">
    <citation type="submission" date="2020-12" db="UniProtKB">
        <authorList>
            <consortium name="EnsemblPlants"/>
        </authorList>
    </citation>
    <scope>IDENTIFICATION</scope>
</reference>
<accession>A0A2K1KQD0</accession>
<sequence length="118" mass="14045">MRSKSTQSSELITTFCTSSPAFNVKSWLASLTDIRKCHCEQEMWEKLAEVHKPARVMIELFLLKKLYNFHYTDNNSMEGFFRQHFDFRDQCIDTLSKKNRNLELTRQRAPTKHADKIR</sequence>
<gene>
    <name evidence="1" type="ORF">PHYPA_006910</name>
</gene>
<dbReference type="EnsemblPlants" id="Pp3c4_29550V3.1">
    <property type="protein sequence ID" value="Pp3c4_29550V3.1"/>
    <property type="gene ID" value="Pp3c4_29550"/>
</dbReference>
<dbReference type="InParanoid" id="A0A2K1KQD0"/>
<keyword evidence="3" id="KW-1185">Reference proteome</keyword>
<dbReference type="Proteomes" id="UP000006727">
    <property type="component" value="Chromosome 4"/>
</dbReference>
<evidence type="ECO:0000313" key="1">
    <source>
        <dbReference type="EMBL" id="PNR56013.1"/>
    </source>
</evidence>
<organism evidence="1">
    <name type="scientific">Physcomitrium patens</name>
    <name type="common">Spreading-leaved earth moss</name>
    <name type="synonym">Physcomitrella patens</name>
    <dbReference type="NCBI Taxonomy" id="3218"/>
    <lineage>
        <taxon>Eukaryota</taxon>
        <taxon>Viridiplantae</taxon>
        <taxon>Streptophyta</taxon>
        <taxon>Embryophyta</taxon>
        <taxon>Bryophyta</taxon>
        <taxon>Bryophytina</taxon>
        <taxon>Bryopsida</taxon>
        <taxon>Funariidae</taxon>
        <taxon>Funariales</taxon>
        <taxon>Funariaceae</taxon>
        <taxon>Physcomitrium</taxon>
    </lineage>
</organism>
<reference evidence="1 3" key="2">
    <citation type="journal article" date="2018" name="Plant J.">
        <title>The Physcomitrella patens chromosome-scale assembly reveals moss genome structure and evolution.</title>
        <authorList>
            <person name="Lang D."/>
            <person name="Ullrich K.K."/>
            <person name="Murat F."/>
            <person name="Fuchs J."/>
            <person name="Jenkins J."/>
            <person name="Haas F.B."/>
            <person name="Piednoel M."/>
            <person name="Gundlach H."/>
            <person name="Van Bel M."/>
            <person name="Meyberg R."/>
            <person name="Vives C."/>
            <person name="Morata J."/>
            <person name="Symeonidi A."/>
            <person name="Hiss M."/>
            <person name="Muchero W."/>
            <person name="Kamisugi Y."/>
            <person name="Saleh O."/>
            <person name="Blanc G."/>
            <person name="Decker E.L."/>
            <person name="van Gessel N."/>
            <person name="Grimwood J."/>
            <person name="Hayes R.D."/>
            <person name="Graham S.W."/>
            <person name="Gunter L.E."/>
            <person name="McDaniel S.F."/>
            <person name="Hoernstein S.N.W."/>
            <person name="Larsson A."/>
            <person name="Li F.W."/>
            <person name="Perroud P.F."/>
            <person name="Phillips J."/>
            <person name="Ranjan P."/>
            <person name="Rokshar D.S."/>
            <person name="Rothfels C.J."/>
            <person name="Schneider L."/>
            <person name="Shu S."/>
            <person name="Stevenson D.W."/>
            <person name="Thummler F."/>
            <person name="Tillich M."/>
            <person name="Villarreal Aguilar J.C."/>
            <person name="Widiez T."/>
            <person name="Wong G.K."/>
            <person name="Wymore A."/>
            <person name="Zhang Y."/>
            <person name="Zimmer A.D."/>
            <person name="Quatrano R.S."/>
            <person name="Mayer K.F.X."/>
            <person name="Goodstein D."/>
            <person name="Casacuberta J.M."/>
            <person name="Vandepoele K."/>
            <person name="Reski R."/>
            <person name="Cuming A.C."/>
            <person name="Tuskan G.A."/>
            <person name="Maumus F."/>
            <person name="Salse J."/>
            <person name="Schmutz J."/>
            <person name="Rensing S.A."/>
        </authorList>
    </citation>
    <scope>NUCLEOTIDE SEQUENCE [LARGE SCALE GENOMIC DNA]</scope>
    <source>
        <strain evidence="2 3">cv. Gransden 2004</strain>
    </source>
</reference>
<dbReference type="AlphaFoldDB" id="A0A2K1KQD0"/>
<protein>
    <submittedName>
        <fullName evidence="1 2">Uncharacterized protein</fullName>
    </submittedName>
</protein>